<reference evidence="2" key="1">
    <citation type="submission" date="2023-10" db="EMBL/GenBank/DDBJ databases">
        <authorList>
            <person name="Chen Y."/>
            <person name="Shah S."/>
            <person name="Dougan E. K."/>
            <person name="Thang M."/>
            <person name="Chan C."/>
        </authorList>
    </citation>
    <scope>NUCLEOTIDE SEQUENCE [LARGE SCALE GENOMIC DNA]</scope>
</reference>
<dbReference type="Proteomes" id="UP001189429">
    <property type="component" value="Unassembled WGS sequence"/>
</dbReference>
<evidence type="ECO:0000313" key="3">
    <source>
        <dbReference type="Proteomes" id="UP001189429"/>
    </source>
</evidence>
<evidence type="ECO:0000256" key="1">
    <source>
        <dbReference type="SAM" id="MobiDB-lite"/>
    </source>
</evidence>
<feature type="region of interest" description="Disordered" evidence="1">
    <location>
        <begin position="94"/>
        <end position="139"/>
    </location>
</feature>
<dbReference type="EMBL" id="CAUYUJ010020013">
    <property type="protein sequence ID" value="CAK0895263.1"/>
    <property type="molecule type" value="Genomic_DNA"/>
</dbReference>
<comment type="caution">
    <text evidence="2">The sequence shown here is derived from an EMBL/GenBank/DDBJ whole genome shotgun (WGS) entry which is preliminary data.</text>
</comment>
<evidence type="ECO:0000313" key="2">
    <source>
        <dbReference type="EMBL" id="CAK0895263.1"/>
    </source>
</evidence>
<organism evidence="2 3">
    <name type="scientific">Prorocentrum cordatum</name>
    <dbReference type="NCBI Taxonomy" id="2364126"/>
    <lineage>
        <taxon>Eukaryota</taxon>
        <taxon>Sar</taxon>
        <taxon>Alveolata</taxon>
        <taxon>Dinophyceae</taxon>
        <taxon>Prorocentrales</taxon>
        <taxon>Prorocentraceae</taxon>
        <taxon>Prorocentrum</taxon>
    </lineage>
</organism>
<keyword evidence="3" id="KW-1185">Reference proteome</keyword>
<sequence>MLWLHAQGLLPMEPHQAYGSLFAKGTGHFDVEVDWSNETVGVNLGERPHQRRRRRRTQEPPQLRARRPGPDAGRGRSPARLMALRPGSYWRYAAPAGTTSRVPGRFDPRAPPRRIRGPPAVERAAAPDAGQRRRGSARPLTSAALLAGLPARRPGAGLSPAARVLRGAV</sequence>
<feature type="region of interest" description="Disordered" evidence="1">
    <location>
        <begin position="42"/>
        <end position="79"/>
    </location>
</feature>
<name>A0ABN9X757_9DINO</name>
<proteinExistence type="predicted"/>
<protein>
    <submittedName>
        <fullName evidence="2">Uncharacterized protein</fullName>
    </submittedName>
</protein>
<gene>
    <name evidence="2" type="ORF">PCOR1329_LOCUS74053</name>
</gene>
<accession>A0ABN9X757</accession>